<evidence type="ECO:0000313" key="1">
    <source>
        <dbReference type="EMBL" id="QLD27963.1"/>
    </source>
</evidence>
<dbReference type="EMBL" id="CP058322">
    <property type="protein sequence ID" value="QLD27963.1"/>
    <property type="molecule type" value="Genomic_DNA"/>
</dbReference>
<organism evidence="1 2">
    <name type="scientific">Micromonospora carbonacea</name>
    <dbReference type="NCBI Taxonomy" id="47853"/>
    <lineage>
        <taxon>Bacteria</taxon>
        <taxon>Bacillati</taxon>
        <taxon>Actinomycetota</taxon>
        <taxon>Actinomycetes</taxon>
        <taxon>Micromonosporales</taxon>
        <taxon>Micromonosporaceae</taxon>
        <taxon>Micromonospora</taxon>
    </lineage>
</organism>
<gene>
    <name evidence="1" type="ORF">HXZ27_30250</name>
</gene>
<accession>A0A7H8XSI0</accession>
<dbReference type="AlphaFoldDB" id="A0A7H8XSI0"/>
<protein>
    <submittedName>
        <fullName evidence="1">Uncharacterized protein</fullName>
    </submittedName>
</protein>
<proteinExistence type="predicted"/>
<sequence length="64" mass="7194">MSDDLRAQLTHLVQEEDPHRTLDSLESVVIRTYLTNQGYGTPAEDGPLTIEGWVAWVEQHSTVS</sequence>
<dbReference type="KEGG" id="mcab:HXZ27_30250"/>
<dbReference type="Proteomes" id="UP000509335">
    <property type="component" value="Chromosome"/>
</dbReference>
<reference evidence="1 2" key="1">
    <citation type="submission" date="2020-07" db="EMBL/GenBank/DDBJ databases">
        <title>A bifunctional nitrone conjugated secondary metabolite targeting the ribosome.</title>
        <authorList>
            <person name="Limbrick E.M."/>
            <person name="Graf M."/>
            <person name="Derewacz D.K."/>
            <person name="Nguyen F."/>
            <person name="Spraggins J.M."/>
            <person name="Wieland M."/>
            <person name="Ynigez-Gutierrez A.E."/>
            <person name="Reisman B.J."/>
            <person name="Zinshteyn B."/>
            <person name="McCulloch K."/>
            <person name="Iverson T.M."/>
            <person name="Green R."/>
            <person name="Wilson D.N."/>
            <person name="Bachmann B.O."/>
        </authorList>
    </citation>
    <scope>NUCLEOTIDE SEQUENCE [LARGE SCALE GENOMIC DNA]</scope>
    <source>
        <strain evidence="2">aurantiaca</strain>
    </source>
</reference>
<evidence type="ECO:0000313" key="2">
    <source>
        <dbReference type="Proteomes" id="UP000509335"/>
    </source>
</evidence>
<name>A0A7H8XSI0_9ACTN</name>